<proteinExistence type="predicted"/>
<dbReference type="Proteomes" id="UP001060215">
    <property type="component" value="Chromosome 13"/>
</dbReference>
<name>A0ACC0FUM4_9ERIC</name>
<keyword evidence="2" id="KW-1185">Reference proteome</keyword>
<evidence type="ECO:0000313" key="1">
    <source>
        <dbReference type="EMBL" id="KAI7992486.1"/>
    </source>
</evidence>
<reference evidence="1 2" key="1">
    <citation type="journal article" date="2022" name="Plant J.">
        <title>Chromosome-level genome of Camellia lanceoleosa provides a valuable resource for understanding genome evolution and self-incompatibility.</title>
        <authorList>
            <person name="Gong W."/>
            <person name="Xiao S."/>
            <person name="Wang L."/>
            <person name="Liao Z."/>
            <person name="Chang Y."/>
            <person name="Mo W."/>
            <person name="Hu G."/>
            <person name="Li W."/>
            <person name="Zhao G."/>
            <person name="Zhu H."/>
            <person name="Hu X."/>
            <person name="Ji K."/>
            <person name="Xiang X."/>
            <person name="Song Q."/>
            <person name="Yuan D."/>
            <person name="Jin S."/>
            <person name="Zhang L."/>
        </authorList>
    </citation>
    <scope>NUCLEOTIDE SEQUENCE [LARGE SCALE GENOMIC DNA]</scope>
    <source>
        <strain evidence="1">SQ_2022a</strain>
    </source>
</reference>
<comment type="caution">
    <text evidence="1">The sequence shown here is derived from an EMBL/GenBank/DDBJ whole genome shotgun (WGS) entry which is preliminary data.</text>
</comment>
<accession>A0ACC0FUM4</accession>
<sequence length="115" mass="14101">MVWRVWSELLQWWGVVWVVPGSIQGLFQWWTWHSCRNEERRIWSAIPLVTLWSLWKHRNECIFQGTQPQLQDFHELIITRLAFWYKAASKRFQFSIHDFLFNFPQIRYCLGGRSS</sequence>
<dbReference type="EMBL" id="CM045770">
    <property type="protein sequence ID" value="KAI7992486.1"/>
    <property type="molecule type" value="Genomic_DNA"/>
</dbReference>
<gene>
    <name evidence="1" type="ORF">LOK49_LG12G03033</name>
</gene>
<protein>
    <submittedName>
        <fullName evidence="1">Uncharacterized protein</fullName>
    </submittedName>
</protein>
<evidence type="ECO:0000313" key="2">
    <source>
        <dbReference type="Proteomes" id="UP001060215"/>
    </source>
</evidence>
<organism evidence="1 2">
    <name type="scientific">Camellia lanceoleosa</name>
    <dbReference type="NCBI Taxonomy" id="1840588"/>
    <lineage>
        <taxon>Eukaryota</taxon>
        <taxon>Viridiplantae</taxon>
        <taxon>Streptophyta</taxon>
        <taxon>Embryophyta</taxon>
        <taxon>Tracheophyta</taxon>
        <taxon>Spermatophyta</taxon>
        <taxon>Magnoliopsida</taxon>
        <taxon>eudicotyledons</taxon>
        <taxon>Gunneridae</taxon>
        <taxon>Pentapetalae</taxon>
        <taxon>asterids</taxon>
        <taxon>Ericales</taxon>
        <taxon>Theaceae</taxon>
        <taxon>Camellia</taxon>
    </lineage>
</organism>